<evidence type="ECO:0000313" key="3">
    <source>
        <dbReference type="Proteomes" id="UP000309128"/>
    </source>
</evidence>
<dbReference type="Gene3D" id="1.10.8.400">
    <property type="entry name" value="Enoyl acyl carrier protein reductase"/>
    <property type="match status" value="1"/>
</dbReference>
<dbReference type="RefSeq" id="WP_138672653.1">
    <property type="nucleotide sequence ID" value="NZ_VCKY01000244.1"/>
</dbReference>
<dbReference type="EMBL" id="VCKY01000244">
    <property type="protein sequence ID" value="TMR09244.1"/>
    <property type="molecule type" value="Genomic_DNA"/>
</dbReference>
<dbReference type="InterPro" id="IPR036291">
    <property type="entry name" value="NAD(P)-bd_dom_sf"/>
</dbReference>
<dbReference type="InterPro" id="IPR002347">
    <property type="entry name" value="SDR_fam"/>
</dbReference>
<dbReference type="Pfam" id="PF13561">
    <property type="entry name" value="adh_short_C2"/>
    <property type="match status" value="1"/>
</dbReference>
<comment type="caution">
    <text evidence="2">The sequence shown here is derived from an EMBL/GenBank/DDBJ whole genome shotgun (WGS) entry which is preliminary data.</text>
</comment>
<sequence>MDLRRRGRRLPRQAHRRQLRTSGGRGTFRGVLEHLSSVRALRRSPRVAQVAATAAFLASDHAAAITGTFVNVTSGTFPS</sequence>
<dbReference type="AlphaFoldDB" id="A0A5S4EZU4"/>
<accession>A0A5S4EZU4</accession>
<dbReference type="Proteomes" id="UP000309128">
    <property type="component" value="Unassembled WGS sequence"/>
</dbReference>
<gene>
    <name evidence="2" type="ORF">ETD86_44445</name>
</gene>
<feature type="region of interest" description="Disordered" evidence="1">
    <location>
        <begin position="1"/>
        <end position="27"/>
    </location>
</feature>
<name>A0A5S4EZU4_9ACTN</name>
<evidence type="ECO:0000256" key="1">
    <source>
        <dbReference type="SAM" id="MobiDB-lite"/>
    </source>
</evidence>
<protein>
    <submittedName>
        <fullName evidence="2">SDR family oxidoreductase</fullName>
    </submittedName>
</protein>
<organism evidence="2 3">
    <name type="scientific">Nonomuraea turkmeniaca</name>
    <dbReference type="NCBI Taxonomy" id="103838"/>
    <lineage>
        <taxon>Bacteria</taxon>
        <taxon>Bacillati</taxon>
        <taxon>Actinomycetota</taxon>
        <taxon>Actinomycetes</taxon>
        <taxon>Streptosporangiales</taxon>
        <taxon>Streptosporangiaceae</taxon>
        <taxon>Nonomuraea</taxon>
    </lineage>
</organism>
<keyword evidence="3" id="KW-1185">Reference proteome</keyword>
<reference evidence="2 3" key="1">
    <citation type="submission" date="2019-05" db="EMBL/GenBank/DDBJ databases">
        <title>Draft genome sequence of Nonomuraea turkmeniaca DSM 43926.</title>
        <authorList>
            <person name="Saricaoglu S."/>
            <person name="Isik K."/>
        </authorList>
    </citation>
    <scope>NUCLEOTIDE SEQUENCE [LARGE SCALE GENOMIC DNA]</scope>
    <source>
        <strain evidence="2 3">DSM 43926</strain>
    </source>
</reference>
<proteinExistence type="predicted"/>
<feature type="compositionally biased region" description="Basic residues" evidence="1">
    <location>
        <begin position="1"/>
        <end position="19"/>
    </location>
</feature>
<evidence type="ECO:0000313" key="2">
    <source>
        <dbReference type="EMBL" id="TMR09244.1"/>
    </source>
</evidence>
<dbReference type="SUPFAM" id="SSF51735">
    <property type="entry name" value="NAD(P)-binding Rossmann-fold domains"/>
    <property type="match status" value="1"/>
</dbReference>